<dbReference type="GeneID" id="19133497"/>
<dbReference type="InterPro" id="IPR036397">
    <property type="entry name" value="RNaseH_sf"/>
</dbReference>
<evidence type="ECO:0000313" key="3">
    <source>
        <dbReference type="Proteomes" id="UP000016934"/>
    </source>
</evidence>
<dbReference type="EMBL" id="KB445654">
    <property type="protein sequence ID" value="EMD58843.1"/>
    <property type="molecule type" value="Genomic_DNA"/>
</dbReference>
<dbReference type="InterPro" id="IPR012337">
    <property type="entry name" value="RNaseH-like_sf"/>
</dbReference>
<evidence type="ECO:0000259" key="1">
    <source>
        <dbReference type="PROSITE" id="PS50822"/>
    </source>
</evidence>
<gene>
    <name evidence="2" type="ORF">COCSADRAFT_185388</name>
</gene>
<dbReference type="RefSeq" id="XP_007705323.1">
    <property type="nucleotide sequence ID" value="XM_007707133.1"/>
</dbReference>
<proteinExistence type="predicted"/>
<dbReference type="STRING" id="665912.M2RUM8"/>
<dbReference type="HOGENOM" id="CLU_504319_0_0_1"/>
<dbReference type="GO" id="GO:0003676">
    <property type="term" value="F:nucleic acid binding"/>
    <property type="evidence" value="ECO:0007669"/>
    <property type="project" value="InterPro"/>
</dbReference>
<sequence length="540" mass="60058">MLKLAAHVPDTSRRLVEVEGMESLGLNPRDGEQPLPGCSQLLINPTMLKIPSAQLRALTISYGSGTPDARPNDKAQWNLGKLKSFSTLLATLARSKEDTVNIYNNFNHLLSRYNVCSGAKCLSSAFVQGLRGVLYVSIKATIQESIQSMKQGHPRADFVIILLKNKSIPVYSAFKDVYMANIMMKANLKFGGSNHIVHFDNTGIKTSLHETLVLGADVTHPGSGSLVGCPSIAAVVGSIDSNAAKFRGSMRLQRLCKKEIIDDLEPMVSERLMAYFRATHTFPKKILYYRDGVSTGQFAQVRDEELPQIRSACKANGIANIKITVVVAVKRHSTRFFPTSVASANGNCRTGTLVDCAITLPHYSDFYLQSHYGLKGTAIPTHYMVIANEIGIKDIELQELMYKLCYTYARATLGVSYPPSAYYANRLCDRGRAYLRSWFSPDRGSAEHQSYANLVSTIKHREQGRLVRRKANLVPQVPQPGRGVQRKSPDEIAVEREHEKFVESEIEKVVLNRAVLEWNRARSGGPGPWAKELDDTMFWM</sequence>
<dbReference type="SUPFAM" id="SSF53098">
    <property type="entry name" value="Ribonuclease H-like"/>
    <property type="match status" value="1"/>
</dbReference>
<name>M2RUM8_COCSN</name>
<keyword evidence="3" id="KW-1185">Reference proteome</keyword>
<dbReference type="PROSITE" id="PS50822">
    <property type="entry name" value="PIWI"/>
    <property type="match status" value="1"/>
</dbReference>
<dbReference type="AlphaFoldDB" id="M2RUM8"/>
<reference evidence="2 3" key="1">
    <citation type="journal article" date="2012" name="PLoS Pathog.">
        <title>Diverse lifestyles and strategies of plant pathogenesis encoded in the genomes of eighteen Dothideomycetes fungi.</title>
        <authorList>
            <person name="Ohm R.A."/>
            <person name="Feau N."/>
            <person name="Henrissat B."/>
            <person name="Schoch C.L."/>
            <person name="Horwitz B.A."/>
            <person name="Barry K.W."/>
            <person name="Condon B.J."/>
            <person name="Copeland A.C."/>
            <person name="Dhillon B."/>
            <person name="Glaser F."/>
            <person name="Hesse C.N."/>
            <person name="Kosti I."/>
            <person name="LaButti K."/>
            <person name="Lindquist E.A."/>
            <person name="Lucas S."/>
            <person name="Salamov A.A."/>
            <person name="Bradshaw R.E."/>
            <person name="Ciuffetti L."/>
            <person name="Hamelin R.C."/>
            <person name="Kema G.H.J."/>
            <person name="Lawrence C."/>
            <person name="Scott J.A."/>
            <person name="Spatafora J.W."/>
            <person name="Turgeon B.G."/>
            <person name="de Wit P.J.G.M."/>
            <person name="Zhong S."/>
            <person name="Goodwin S.B."/>
            <person name="Grigoriev I.V."/>
        </authorList>
    </citation>
    <scope>NUCLEOTIDE SEQUENCE [LARGE SCALE GENOMIC DNA]</scope>
    <source>
        <strain evidence="3">ND90Pr / ATCC 201652</strain>
    </source>
</reference>
<reference evidence="3" key="2">
    <citation type="journal article" date="2013" name="PLoS Genet.">
        <title>Comparative genome structure, secondary metabolite, and effector coding capacity across Cochliobolus pathogens.</title>
        <authorList>
            <person name="Condon B.J."/>
            <person name="Leng Y."/>
            <person name="Wu D."/>
            <person name="Bushley K.E."/>
            <person name="Ohm R.A."/>
            <person name="Otillar R."/>
            <person name="Martin J."/>
            <person name="Schackwitz W."/>
            <person name="Grimwood J."/>
            <person name="MohdZainudin N."/>
            <person name="Xue C."/>
            <person name="Wang R."/>
            <person name="Manning V.A."/>
            <person name="Dhillon B."/>
            <person name="Tu Z.J."/>
            <person name="Steffenson B.J."/>
            <person name="Salamov A."/>
            <person name="Sun H."/>
            <person name="Lowry S."/>
            <person name="LaButti K."/>
            <person name="Han J."/>
            <person name="Copeland A."/>
            <person name="Lindquist E."/>
            <person name="Barry K."/>
            <person name="Schmutz J."/>
            <person name="Baker S.E."/>
            <person name="Ciuffetti L.M."/>
            <person name="Grigoriev I.V."/>
            <person name="Zhong S."/>
            <person name="Turgeon B.G."/>
        </authorList>
    </citation>
    <scope>NUCLEOTIDE SEQUENCE [LARGE SCALE GENOMIC DNA]</scope>
    <source>
        <strain evidence="3">ND90Pr / ATCC 201652</strain>
    </source>
</reference>
<dbReference type="Pfam" id="PF02171">
    <property type="entry name" value="Piwi"/>
    <property type="match status" value="1"/>
</dbReference>
<dbReference type="PANTHER" id="PTHR22891">
    <property type="entry name" value="EUKARYOTIC TRANSLATION INITIATION FACTOR 2C"/>
    <property type="match status" value="1"/>
</dbReference>
<accession>M2RUM8</accession>
<dbReference type="KEGG" id="bsc:COCSADRAFT_185388"/>
<evidence type="ECO:0000313" key="2">
    <source>
        <dbReference type="EMBL" id="EMD58843.1"/>
    </source>
</evidence>
<dbReference type="eggNOG" id="KOG1041">
    <property type="taxonomic scope" value="Eukaryota"/>
</dbReference>
<dbReference type="SMART" id="SM00950">
    <property type="entry name" value="Piwi"/>
    <property type="match status" value="1"/>
</dbReference>
<organism evidence="2 3">
    <name type="scientific">Cochliobolus sativus (strain ND90Pr / ATCC 201652)</name>
    <name type="common">Common root rot and spot blotch fungus</name>
    <name type="synonym">Bipolaris sorokiniana</name>
    <dbReference type="NCBI Taxonomy" id="665912"/>
    <lineage>
        <taxon>Eukaryota</taxon>
        <taxon>Fungi</taxon>
        <taxon>Dikarya</taxon>
        <taxon>Ascomycota</taxon>
        <taxon>Pezizomycotina</taxon>
        <taxon>Dothideomycetes</taxon>
        <taxon>Pleosporomycetidae</taxon>
        <taxon>Pleosporales</taxon>
        <taxon>Pleosporineae</taxon>
        <taxon>Pleosporaceae</taxon>
        <taxon>Bipolaris</taxon>
    </lineage>
</organism>
<feature type="domain" description="Piwi" evidence="1">
    <location>
        <begin position="178"/>
        <end position="436"/>
    </location>
</feature>
<dbReference type="Gene3D" id="3.30.420.10">
    <property type="entry name" value="Ribonuclease H-like superfamily/Ribonuclease H"/>
    <property type="match status" value="1"/>
</dbReference>
<dbReference type="InterPro" id="IPR003165">
    <property type="entry name" value="Piwi"/>
</dbReference>
<dbReference type="Proteomes" id="UP000016934">
    <property type="component" value="Unassembled WGS sequence"/>
</dbReference>
<protein>
    <recommendedName>
        <fullName evidence="1">Piwi domain-containing protein</fullName>
    </recommendedName>
</protein>
<dbReference type="OrthoDB" id="10252740at2759"/>